<keyword evidence="13" id="KW-0812">Transmembrane</keyword>
<comment type="cofactor">
    <cofactor evidence="1 10">
        <name>Ca(2+)</name>
        <dbReference type="ChEBI" id="CHEBI:29108"/>
    </cofactor>
</comment>
<proteinExistence type="inferred from homology"/>
<dbReference type="InterPro" id="IPR050749">
    <property type="entry name" value="Glycosyl_Hydrolase_47"/>
</dbReference>
<feature type="transmembrane region" description="Helical" evidence="13">
    <location>
        <begin position="32"/>
        <end position="51"/>
    </location>
</feature>
<evidence type="ECO:0000256" key="1">
    <source>
        <dbReference type="ARBA" id="ARBA00001913"/>
    </source>
</evidence>
<evidence type="ECO:0000256" key="7">
    <source>
        <dbReference type="ARBA" id="ARBA00023157"/>
    </source>
</evidence>
<protein>
    <recommendedName>
        <fullName evidence="12">alpha-1,2-Mannosidase</fullName>
        <ecNumber evidence="12">3.2.1.-</ecNumber>
    </recommendedName>
</protein>
<keyword evidence="13" id="KW-1133">Transmembrane helix</keyword>
<dbReference type="SUPFAM" id="SSF48225">
    <property type="entry name" value="Seven-hairpin glycosidases"/>
    <property type="match status" value="1"/>
</dbReference>
<evidence type="ECO:0000256" key="9">
    <source>
        <dbReference type="ARBA" id="ARBA00048605"/>
    </source>
</evidence>
<comment type="catalytic activity">
    <reaction evidence="8">
        <text>N(4)-(alpha-D-Man-(1-&gt;2)-alpha-D-Man-(1-&gt;2)-alpha-D-Man-(1-&gt;3)-[alpha-D-Man-(1-&gt;3)-[alpha-D-Man-(1-&gt;2)-alpha-D-Man-(1-&gt;6)]-alpha-D-Man-(1-&gt;6)]-beta-D-Man-(1-&gt;4)-beta-D-GlcNAc-(1-&gt;4)-beta-D-GlcNAc)-L-asparaginyl-[protein] (N-glucan mannose isomer 8A1,2,3B1,3) + 3 H2O = N(4)-(alpha-D-Man-(1-&gt;3)-[alpha-D-Man-(1-&gt;3)-[alpha-D-Man-(1-&gt;6)]-alpha-D-Man-(1-&gt;6)]-beta-D-Man-(1-&gt;4)-beta-D-GlcNAc-(1-&gt;4)-beta-D-GlcNAc)-L-asparaginyl-[protein] (N-glucan mannose isomer 5A1,2) + 3 beta-D-mannose</text>
        <dbReference type="Rhea" id="RHEA:56028"/>
        <dbReference type="Rhea" id="RHEA-COMP:14358"/>
        <dbReference type="Rhea" id="RHEA-COMP:14367"/>
        <dbReference type="ChEBI" id="CHEBI:15377"/>
        <dbReference type="ChEBI" id="CHEBI:28563"/>
        <dbReference type="ChEBI" id="CHEBI:59087"/>
        <dbReference type="ChEBI" id="CHEBI:60628"/>
        <dbReference type="EC" id="3.2.1.113"/>
    </reaction>
</comment>
<dbReference type="PRINTS" id="PR00747">
    <property type="entry name" value="GLYHDRLASE47"/>
</dbReference>
<dbReference type="InterPro" id="IPR012341">
    <property type="entry name" value="6hp_glycosidase-like_sf"/>
</dbReference>
<evidence type="ECO:0000256" key="12">
    <source>
        <dbReference type="RuleBase" id="RU361193"/>
    </source>
</evidence>
<dbReference type="GO" id="GO:0005509">
    <property type="term" value="F:calcium ion binding"/>
    <property type="evidence" value="ECO:0007669"/>
    <property type="project" value="InterPro"/>
</dbReference>
<evidence type="ECO:0000313" key="15">
    <source>
        <dbReference type="Proteomes" id="UP001497525"/>
    </source>
</evidence>
<feature type="binding site" evidence="10">
    <location>
        <position position="515"/>
    </location>
    <ligand>
        <name>Ca(2+)</name>
        <dbReference type="ChEBI" id="CHEBI:29108"/>
    </ligand>
</feature>
<keyword evidence="5 12" id="KW-0378">Hydrolase</keyword>
<dbReference type="Pfam" id="PF01532">
    <property type="entry name" value="Glyco_hydro_47"/>
    <property type="match status" value="1"/>
</dbReference>
<comment type="caution">
    <text evidence="14">The sequence shown here is derived from an EMBL/GenBank/DDBJ whole genome shotgun (WGS) entry which is preliminary data.</text>
</comment>
<evidence type="ECO:0000256" key="13">
    <source>
        <dbReference type="SAM" id="Phobius"/>
    </source>
</evidence>
<keyword evidence="7 11" id="KW-1015">Disulfide bond</keyword>
<evidence type="ECO:0000256" key="11">
    <source>
        <dbReference type="PIRSR" id="PIRSR601382-3"/>
    </source>
</evidence>
<dbReference type="AlphaFoldDB" id="A0AAV2T1G9"/>
<accession>A0AAV2T1G9</accession>
<dbReference type="InterPro" id="IPR036026">
    <property type="entry name" value="Seven-hairpin_glycosidases"/>
</dbReference>
<dbReference type="GO" id="GO:0005783">
    <property type="term" value="C:endoplasmic reticulum"/>
    <property type="evidence" value="ECO:0007669"/>
    <property type="project" value="TreeGrafter"/>
</dbReference>
<dbReference type="PANTHER" id="PTHR11742:SF55">
    <property type="entry name" value="ENDOPLASMIC RETICULUM MANNOSYL-OLIGOSACCHARIDE 1,2-ALPHA-MANNOSIDASE"/>
    <property type="match status" value="1"/>
</dbReference>
<evidence type="ECO:0000256" key="6">
    <source>
        <dbReference type="ARBA" id="ARBA00022837"/>
    </source>
</evidence>
<evidence type="ECO:0000256" key="2">
    <source>
        <dbReference type="ARBA" id="ARBA00004922"/>
    </source>
</evidence>
<dbReference type="EC" id="3.2.1.-" evidence="12"/>
<evidence type="ECO:0000313" key="14">
    <source>
        <dbReference type="EMBL" id="CAL5130233.1"/>
    </source>
</evidence>
<dbReference type="InterPro" id="IPR001382">
    <property type="entry name" value="Glyco_hydro_47"/>
</dbReference>
<organism evidence="14 15">
    <name type="scientific">Calicophoron daubneyi</name>
    <name type="common">Rumen fluke</name>
    <name type="synonym">Paramphistomum daubneyi</name>
    <dbReference type="NCBI Taxonomy" id="300641"/>
    <lineage>
        <taxon>Eukaryota</taxon>
        <taxon>Metazoa</taxon>
        <taxon>Spiralia</taxon>
        <taxon>Lophotrochozoa</taxon>
        <taxon>Platyhelminthes</taxon>
        <taxon>Trematoda</taxon>
        <taxon>Digenea</taxon>
        <taxon>Plagiorchiida</taxon>
        <taxon>Pronocephalata</taxon>
        <taxon>Paramphistomoidea</taxon>
        <taxon>Paramphistomidae</taxon>
        <taxon>Calicophoron</taxon>
    </lineage>
</organism>
<name>A0AAV2T1G9_CALDB</name>
<dbReference type="GO" id="GO:0004571">
    <property type="term" value="F:mannosyl-oligosaccharide 1,2-alpha-mannosidase activity"/>
    <property type="evidence" value="ECO:0007669"/>
    <property type="project" value="UniProtKB-EC"/>
</dbReference>
<evidence type="ECO:0000256" key="8">
    <source>
        <dbReference type="ARBA" id="ARBA00047669"/>
    </source>
</evidence>
<evidence type="ECO:0000256" key="4">
    <source>
        <dbReference type="ARBA" id="ARBA00022723"/>
    </source>
</evidence>
<feature type="disulfide bond" evidence="11">
    <location>
        <begin position="355"/>
        <end position="384"/>
    </location>
</feature>
<comment type="pathway">
    <text evidence="2">Protein modification; protein glycosylation.</text>
</comment>
<evidence type="ECO:0000256" key="10">
    <source>
        <dbReference type="PIRSR" id="PIRSR601382-2"/>
    </source>
</evidence>
<sequence>MRINTLPGFKLFHLRNPRSHGRNFRLLNVYKFFAVFCFLSSSVSVIMLISWNIPSNDSGTAVDSSTTESPDPYLNVASEIRNAVVHSWEAYKESAWGLDELHPISRTGTVWMGTAVTMIDSLDTLWIMGLFEEFKAAQNWTTKNLRFNLDSDHINLFEITIRVLGGLLSAHSLSKEKIFLKKAEELGSRLLCAFTPNMILPKTDINLARQTSHYATWTTSQSLSEVSSIQLELNELTALTGNVVYASVGAKISKHLHSISKTKGLINCMLDTSTGLPEKSSAITMGARADSYYEYLLKVWVQNGRTIDFLLRDFTAAIEGVAELLVGYSKPNNLMFIAEAYTEGQTIPKMDHLVCYLPGALAYAVHHGLPEKYMQMATELMRTCYEMYRQMPTGLSPDYVYFSEKPDSEGDMTVMSDGRFNALRPETMESLYYLYRMTRNQTYREWGERIFRAFQNYSRVPSGGYAVLHDVTDVHSPHVDIMHSFWISETLKYAFLLFNETAASLFPFDKWVFNTEGHPLPVHSKPHPLVLDSYG</sequence>
<reference evidence="14" key="1">
    <citation type="submission" date="2024-06" db="EMBL/GenBank/DDBJ databases">
        <authorList>
            <person name="Liu X."/>
            <person name="Lenzi L."/>
            <person name="Haldenby T S."/>
            <person name="Uol C."/>
        </authorList>
    </citation>
    <scope>NUCLEOTIDE SEQUENCE</scope>
</reference>
<evidence type="ECO:0000256" key="5">
    <source>
        <dbReference type="ARBA" id="ARBA00022801"/>
    </source>
</evidence>
<comment type="similarity">
    <text evidence="3 12">Belongs to the glycosyl hydrolase 47 family.</text>
</comment>
<dbReference type="GO" id="GO:0005975">
    <property type="term" value="P:carbohydrate metabolic process"/>
    <property type="evidence" value="ECO:0007669"/>
    <property type="project" value="InterPro"/>
</dbReference>
<keyword evidence="13" id="KW-0472">Membrane</keyword>
<dbReference type="Proteomes" id="UP001497525">
    <property type="component" value="Unassembled WGS sequence"/>
</dbReference>
<dbReference type="PANTHER" id="PTHR11742">
    <property type="entry name" value="MANNOSYL-OLIGOSACCHARIDE ALPHA-1,2-MANNOSIDASE-RELATED"/>
    <property type="match status" value="1"/>
</dbReference>
<dbReference type="Gene3D" id="1.50.10.10">
    <property type="match status" value="1"/>
</dbReference>
<keyword evidence="6 10" id="KW-0106">Calcium</keyword>
<dbReference type="GO" id="GO:0016020">
    <property type="term" value="C:membrane"/>
    <property type="evidence" value="ECO:0007669"/>
    <property type="project" value="InterPro"/>
</dbReference>
<keyword evidence="12" id="KW-0326">Glycosidase</keyword>
<comment type="catalytic activity">
    <reaction evidence="9">
        <text>N(4)-(alpha-D-Man-(1-&gt;2)-alpha-D-Man-(1-&gt;2)-alpha-D-Man-(1-&gt;3)-[alpha-D-Man-(1-&gt;2)-alpha-D-Man-(1-&gt;3)-[alpha-D-Man-(1-&gt;2)-alpha-D-Man-(1-&gt;6)]-alpha-D-Man-(1-&gt;6)]-beta-D-Man-(1-&gt;4)-beta-D-GlcNAc-(1-&gt;4)-beta-D-GlcNAc)-L-asparaginyl-[protein] (N-glucan mannose isomer 9A1,2,3B1,2,3) + 4 H2O = N(4)-(alpha-D-Man-(1-&gt;3)-[alpha-D-Man-(1-&gt;3)-[alpha-D-Man-(1-&gt;6)]-alpha-D-Man-(1-&gt;6)]-beta-D-Man-(1-&gt;4)-beta-D-GlcNAc-(1-&gt;4)-beta-D-GlcNAc)-L-asparaginyl-[protein] (N-glucan mannose isomer 5A1,2) + 4 beta-D-mannose</text>
        <dbReference type="Rhea" id="RHEA:56008"/>
        <dbReference type="Rhea" id="RHEA-COMP:14356"/>
        <dbReference type="Rhea" id="RHEA-COMP:14367"/>
        <dbReference type="ChEBI" id="CHEBI:15377"/>
        <dbReference type="ChEBI" id="CHEBI:28563"/>
        <dbReference type="ChEBI" id="CHEBI:59087"/>
        <dbReference type="ChEBI" id="CHEBI:139493"/>
        <dbReference type="EC" id="3.2.1.113"/>
    </reaction>
</comment>
<dbReference type="EMBL" id="CAXLJL010000058">
    <property type="protein sequence ID" value="CAL5130233.1"/>
    <property type="molecule type" value="Genomic_DNA"/>
</dbReference>
<keyword evidence="4 10" id="KW-0479">Metal-binding</keyword>
<gene>
    <name evidence="14" type="ORF">CDAUBV1_LOCUS1655</name>
</gene>
<evidence type="ECO:0000256" key="3">
    <source>
        <dbReference type="ARBA" id="ARBA00007658"/>
    </source>
</evidence>